<protein>
    <submittedName>
        <fullName evidence="1">ArpU family phage packaging/lysis transcriptional regulator</fullName>
    </submittedName>
</protein>
<evidence type="ECO:0000313" key="1">
    <source>
        <dbReference type="EMBL" id="MEC0239475.1"/>
    </source>
</evidence>
<proteinExistence type="predicted"/>
<dbReference type="EMBL" id="JARLKZ010000005">
    <property type="protein sequence ID" value="MEC0239475.1"/>
    <property type="molecule type" value="Genomic_DNA"/>
</dbReference>
<organism evidence="1 2">
    <name type="scientific">Paenibacillus dokdonensis</name>
    <dbReference type="NCBI Taxonomy" id="2567944"/>
    <lineage>
        <taxon>Bacteria</taxon>
        <taxon>Bacillati</taxon>
        <taxon>Bacillota</taxon>
        <taxon>Bacilli</taxon>
        <taxon>Bacillales</taxon>
        <taxon>Paenibacillaceae</taxon>
        <taxon>Paenibacillus</taxon>
    </lineage>
</organism>
<accession>A0ABU6GIA1</accession>
<name>A0ABU6GIA1_9BACL</name>
<sequence>MSLGDEFLPELDASKTKRAVIDAFDKYRKCKYLTFDDREANVTAGLSDTPRGYTGTTSDQTGDIATYNVDKQNERKKYCLKVERAVARLPRMEKFLIEKRYMSEESSYINDQRIYNFEFQPPISWTLYKKYRWEAFYKLALHLGIAVKVEKDLGGEGSDSSD</sequence>
<evidence type="ECO:0000313" key="2">
    <source>
        <dbReference type="Proteomes" id="UP001344632"/>
    </source>
</evidence>
<comment type="caution">
    <text evidence="1">The sequence shown here is derived from an EMBL/GenBank/DDBJ whole genome shotgun (WGS) entry which is preliminary data.</text>
</comment>
<dbReference type="RefSeq" id="WP_326087837.1">
    <property type="nucleotide sequence ID" value="NZ_JARLKZ010000005.1"/>
</dbReference>
<dbReference type="NCBIfam" id="TIGR01637">
    <property type="entry name" value="phage_arpU"/>
    <property type="match status" value="1"/>
</dbReference>
<gene>
    <name evidence="1" type="ORF">P4H66_06345</name>
</gene>
<keyword evidence="2" id="KW-1185">Reference proteome</keyword>
<dbReference type="InterPro" id="IPR006524">
    <property type="entry name" value="ArpU-like"/>
</dbReference>
<dbReference type="Proteomes" id="UP001344632">
    <property type="component" value="Unassembled WGS sequence"/>
</dbReference>
<reference evidence="1 2" key="1">
    <citation type="submission" date="2023-03" db="EMBL/GenBank/DDBJ databases">
        <title>Bacillus Genome Sequencing.</title>
        <authorList>
            <person name="Dunlap C."/>
        </authorList>
    </citation>
    <scope>NUCLEOTIDE SEQUENCE [LARGE SCALE GENOMIC DNA]</scope>
    <source>
        <strain evidence="1 2">BD-525</strain>
    </source>
</reference>